<reference evidence="3 4" key="1">
    <citation type="journal article" date="2023" name="J. Phycol.">
        <title>Chrysosporum ovalisporum is synonymous with the true-branching cyanobacterium Umezakia natans (Nostocales/Aphanizomenonaceae).</title>
        <authorList>
            <person name="McGregor G.B."/>
            <person name="Sendall B.C."/>
            <person name="Niiyama Y."/>
            <person name="Tuji A."/>
            <person name="Willis A."/>
        </authorList>
    </citation>
    <scope>NUCLEOTIDE SEQUENCE [LARGE SCALE GENOMIC DNA]</scope>
    <source>
        <strain evidence="3 4">FSS-62</strain>
    </source>
</reference>
<dbReference type="AlphaFoldDB" id="A0AA43KD87"/>
<dbReference type="InterPro" id="IPR037103">
    <property type="entry name" value="Tubulin/FtsZ-like_C"/>
</dbReference>
<comment type="caution">
    <text evidence="3">The sequence shown here is derived from an EMBL/GenBank/DDBJ whole genome shotgun (WGS) entry which is preliminary data.</text>
</comment>
<dbReference type="PANTHER" id="PTHR34784:SF1">
    <property type="entry name" value="50S RIBOSOMAL PROTEIN L34"/>
    <property type="match status" value="1"/>
</dbReference>
<dbReference type="InterPro" id="IPR011719">
    <property type="entry name" value="CHP02058"/>
</dbReference>
<dbReference type="RefSeq" id="WP_280692361.1">
    <property type="nucleotide sequence ID" value="NZ_JANQDL010000002.1"/>
</dbReference>
<evidence type="ECO:0000256" key="2">
    <source>
        <dbReference type="ARBA" id="ARBA00023134"/>
    </source>
</evidence>
<dbReference type="GO" id="GO:0005525">
    <property type="term" value="F:GTP binding"/>
    <property type="evidence" value="ECO:0007669"/>
    <property type="project" value="UniProtKB-KW"/>
</dbReference>
<evidence type="ECO:0000313" key="4">
    <source>
        <dbReference type="Proteomes" id="UP001159370"/>
    </source>
</evidence>
<dbReference type="Gene3D" id="3.30.1330.20">
    <property type="entry name" value="Tubulin/FtsZ, C-terminal domain"/>
    <property type="match status" value="1"/>
</dbReference>
<organism evidence="3 4">
    <name type="scientific">Umezakia ovalisporum FSS-62</name>
    <dbReference type="NCBI Taxonomy" id="2971776"/>
    <lineage>
        <taxon>Bacteria</taxon>
        <taxon>Bacillati</taxon>
        <taxon>Cyanobacteriota</taxon>
        <taxon>Cyanophyceae</taxon>
        <taxon>Nostocales</taxon>
        <taxon>Nodulariaceae</taxon>
        <taxon>Umezakia</taxon>
    </lineage>
</organism>
<dbReference type="NCBIfam" id="TIGR02058">
    <property type="entry name" value="lin0512_fam"/>
    <property type="match status" value="1"/>
</dbReference>
<protein>
    <submittedName>
        <fullName evidence="3">Lin0512 family protein</fullName>
    </submittedName>
</protein>
<keyword evidence="2" id="KW-0342">GTP-binding</keyword>
<evidence type="ECO:0000256" key="1">
    <source>
        <dbReference type="ARBA" id="ARBA00022741"/>
    </source>
</evidence>
<dbReference type="Proteomes" id="UP001159370">
    <property type="component" value="Unassembled WGS sequence"/>
</dbReference>
<name>A0AA43KD87_9CYAN</name>
<accession>A0AA43KD87</accession>
<sequence>MAGKRLIIEMGMGIDQHGQEPIVAAARPVRNAIAPRVVAKAIAHNPLPGVWEVAGLSDPNKIFVEVQIAVPYPEQVKQEEAPAVLPFGHKTLTVGSGGMVVHGRGIAPTSVPKEMAPFNNKNDEMFIAVAAVKVLIES</sequence>
<dbReference type="Pfam" id="PF09585">
    <property type="entry name" value="Lin0512_fam"/>
    <property type="match status" value="1"/>
</dbReference>
<gene>
    <name evidence="3" type="ORF">NWP23_00300</name>
</gene>
<proteinExistence type="predicted"/>
<evidence type="ECO:0000313" key="3">
    <source>
        <dbReference type="EMBL" id="MDH6062264.1"/>
    </source>
</evidence>
<dbReference type="PANTHER" id="PTHR34784">
    <property type="entry name" value="50S RIBOSOMAL PROTEIN L34"/>
    <property type="match status" value="1"/>
</dbReference>
<dbReference type="EMBL" id="JANQDL010000002">
    <property type="protein sequence ID" value="MDH6062264.1"/>
    <property type="molecule type" value="Genomic_DNA"/>
</dbReference>
<keyword evidence="1" id="KW-0547">Nucleotide-binding</keyword>